<keyword evidence="3" id="KW-1185">Reference proteome</keyword>
<keyword evidence="1" id="KW-0175">Coiled coil</keyword>
<sequence length="109" mass="12338">MQASHSGLAPELEVSKETVEKLERQISEVKNAMNEKKHETHRLKQELNSRVVEGGIGDNSGYRTGCRRVGAEESDGCGSLREDEIYQACGRQWVPWCHSHRVFLRLVST</sequence>
<protein>
    <submittedName>
        <fullName evidence="2">Uncharacterized protein</fullName>
    </submittedName>
</protein>
<dbReference type="HOGENOM" id="CLU_2185630_0_0_1"/>
<gene>
    <name evidence="2" type="ORF">M422DRAFT_47244</name>
</gene>
<organism evidence="2 3">
    <name type="scientific">Sphaerobolus stellatus (strain SS14)</name>
    <dbReference type="NCBI Taxonomy" id="990650"/>
    <lineage>
        <taxon>Eukaryota</taxon>
        <taxon>Fungi</taxon>
        <taxon>Dikarya</taxon>
        <taxon>Basidiomycota</taxon>
        <taxon>Agaricomycotina</taxon>
        <taxon>Agaricomycetes</taxon>
        <taxon>Phallomycetidae</taxon>
        <taxon>Geastrales</taxon>
        <taxon>Sphaerobolaceae</taxon>
        <taxon>Sphaerobolus</taxon>
    </lineage>
</organism>
<evidence type="ECO:0000313" key="2">
    <source>
        <dbReference type="EMBL" id="KIJ44426.1"/>
    </source>
</evidence>
<dbReference type="Proteomes" id="UP000054279">
    <property type="component" value="Unassembled WGS sequence"/>
</dbReference>
<accession>A0A0C9W0M3</accession>
<dbReference type="AlphaFoldDB" id="A0A0C9W0M3"/>
<name>A0A0C9W0M3_SPHS4</name>
<evidence type="ECO:0000256" key="1">
    <source>
        <dbReference type="SAM" id="Coils"/>
    </source>
</evidence>
<reference evidence="2 3" key="1">
    <citation type="submission" date="2014-06" db="EMBL/GenBank/DDBJ databases">
        <title>Evolutionary Origins and Diversification of the Mycorrhizal Mutualists.</title>
        <authorList>
            <consortium name="DOE Joint Genome Institute"/>
            <consortium name="Mycorrhizal Genomics Consortium"/>
            <person name="Kohler A."/>
            <person name="Kuo A."/>
            <person name="Nagy L.G."/>
            <person name="Floudas D."/>
            <person name="Copeland A."/>
            <person name="Barry K.W."/>
            <person name="Cichocki N."/>
            <person name="Veneault-Fourrey C."/>
            <person name="LaButti K."/>
            <person name="Lindquist E.A."/>
            <person name="Lipzen A."/>
            <person name="Lundell T."/>
            <person name="Morin E."/>
            <person name="Murat C."/>
            <person name="Riley R."/>
            <person name="Ohm R."/>
            <person name="Sun H."/>
            <person name="Tunlid A."/>
            <person name="Henrissat B."/>
            <person name="Grigoriev I.V."/>
            <person name="Hibbett D.S."/>
            <person name="Martin F."/>
        </authorList>
    </citation>
    <scope>NUCLEOTIDE SEQUENCE [LARGE SCALE GENOMIC DNA]</scope>
    <source>
        <strain evidence="2 3">SS14</strain>
    </source>
</reference>
<proteinExistence type="predicted"/>
<feature type="coiled-coil region" evidence="1">
    <location>
        <begin position="12"/>
        <end position="46"/>
    </location>
</feature>
<evidence type="ECO:0000313" key="3">
    <source>
        <dbReference type="Proteomes" id="UP000054279"/>
    </source>
</evidence>
<dbReference type="EMBL" id="KN837117">
    <property type="protein sequence ID" value="KIJ44426.1"/>
    <property type="molecule type" value="Genomic_DNA"/>
</dbReference>